<evidence type="ECO:0000256" key="2">
    <source>
        <dbReference type="SAM" id="MobiDB-lite"/>
    </source>
</evidence>
<reference evidence="3 4" key="1">
    <citation type="journal article" date="2019" name="Genome Biol. Evol.">
        <title>The Rhododendron genome and chromosomal organization provide insight into shared whole-genome duplications across the heath family (Ericaceae).</title>
        <authorList>
            <person name="Soza V.L."/>
            <person name="Lindsley D."/>
            <person name="Waalkes A."/>
            <person name="Ramage E."/>
            <person name="Patwardhan R.P."/>
            <person name="Burton J.N."/>
            <person name="Adey A."/>
            <person name="Kumar A."/>
            <person name="Qiu R."/>
            <person name="Shendure J."/>
            <person name="Hall B."/>
        </authorList>
    </citation>
    <scope>NUCLEOTIDE SEQUENCE [LARGE SCALE GENOMIC DNA]</scope>
    <source>
        <strain evidence="3">RSF 1966-606</strain>
    </source>
</reference>
<sequence>MANSATNFNGTTSMSHRSRAYKSASEKTPESLLFLCDFLREYGAAVPIDNRGDTVLHLLAINGNRAAFESLFRAGLLTDEALTKKNVHGNTALHEAARSGQTEVAEIMLRRKQDLVFLRNHDMDETPLYVAAAYGKREVFRVLESYRSDCMMRRRDGRTILHAAVDGERYRLAVNIVESYPDLACKQDEKGMTPLNFLVTKASSFRSRSSYVFYDLSRTAFIPWQIVEAIIYSCCWLFKNIDDAKQKHALALLLANRLIEKEDWSRYINFPSTDSGASSIRILSSPRAPDPLIQATKLGILELVMGILKKYPEAADSFEIMEGIYYIYRWSKSIDFFMTIDVFVVYKDRMLAELISKGTQSFIWQHVQKKDHLDLLESRMN</sequence>
<dbReference type="SMART" id="SM00248">
    <property type="entry name" value="ANK"/>
    <property type="match status" value="4"/>
</dbReference>
<keyword evidence="1" id="KW-0040">ANK repeat</keyword>
<gene>
    <name evidence="3" type="ORF">C3L33_12071</name>
</gene>
<dbReference type="OrthoDB" id="1930691at2759"/>
<dbReference type="AlphaFoldDB" id="A0A6A4LF91"/>
<feature type="region of interest" description="Disordered" evidence="2">
    <location>
        <begin position="1"/>
        <end position="22"/>
    </location>
</feature>
<dbReference type="PROSITE" id="PS50088">
    <property type="entry name" value="ANK_REPEAT"/>
    <property type="match status" value="1"/>
</dbReference>
<dbReference type="PROSITE" id="PS50297">
    <property type="entry name" value="ANK_REP_REGION"/>
    <property type="match status" value="1"/>
</dbReference>
<comment type="caution">
    <text evidence="3">The sequence shown here is derived from an EMBL/GenBank/DDBJ whole genome shotgun (WGS) entry which is preliminary data.</text>
</comment>
<dbReference type="PANTHER" id="PTHR24121:SF15">
    <property type="entry name" value="ANKYRIN REPEAT PROTEIN"/>
    <property type="match status" value="1"/>
</dbReference>
<feature type="non-terminal residue" evidence="3">
    <location>
        <position position="1"/>
    </location>
</feature>
<dbReference type="Gene3D" id="1.25.40.20">
    <property type="entry name" value="Ankyrin repeat-containing domain"/>
    <property type="match status" value="1"/>
</dbReference>
<feature type="compositionally biased region" description="Polar residues" evidence="2">
    <location>
        <begin position="1"/>
        <end position="15"/>
    </location>
</feature>
<dbReference type="EMBL" id="QEFC01001766">
    <property type="protein sequence ID" value="KAE9456032.1"/>
    <property type="molecule type" value="Genomic_DNA"/>
</dbReference>
<dbReference type="PANTHER" id="PTHR24121">
    <property type="entry name" value="NO MECHANORECEPTOR POTENTIAL C, ISOFORM D-RELATED"/>
    <property type="match status" value="1"/>
</dbReference>
<evidence type="ECO:0000313" key="4">
    <source>
        <dbReference type="Proteomes" id="UP000428333"/>
    </source>
</evidence>
<accession>A0A6A4LF91</accession>
<evidence type="ECO:0000256" key="1">
    <source>
        <dbReference type="PROSITE-ProRule" id="PRU00023"/>
    </source>
</evidence>
<dbReference type="Proteomes" id="UP000428333">
    <property type="component" value="Linkage Group LG07"/>
</dbReference>
<dbReference type="InterPro" id="IPR036770">
    <property type="entry name" value="Ankyrin_rpt-contain_sf"/>
</dbReference>
<name>A0A6A4LF91_9ERIC</name>
<proteinExistence type="predicted"/>
<protein>
    <submittedName>
        <fullName evidence="3">Uncharacterized protein</fullName>
    </submittedName>
</protein>
<feature type="repeat" description="ANK" evidence="1">
    <location>
        <begin position="88"/>
        <end position="120"/>
    </location>
</feature>
<dbReference type="SUPFAM" id="SSF48403">
    <property type="entry name" value="Ankyrin repeat"/>
    <property type="match status" value="1"/>
</dbReference>
<dbReference type="InterPro" id="IPR002110">
    <property type="entry name" value="Ankyrin_rpt"/>
</dbReference>
<organism evidence="3 4">
    <name type="scientific">Rhododendron williamsianum</name>
    <dbReference type="NCBI Taxonomy" id="262921"/>
    <lineage>
        <taxon>Eukaryota</taxon>
        <taxon>Viridiplantae</taxon>
        <taxon>Streptophyta</taxon>
        <taxon>Embryophyta</taxon>
        <taxon>Tracheophyta</taxon>
        <taxon>Spermatophyta</taxon>
        <taxon>Magnoliopsida</taxon>
        <taxon>eudicotyledons</taxon>
        <taxon>Gunneridae</taxon>
        <taxon>Pentapetalae</taxon>
        <taxon>asterids</taxon>
        <taxon>Ericales</taxon>
        <taxon>Ericaceae</taxon>
        <taxon>Ericoideae</taxon>
        <taxon>Rhodoreae</taxon>
        <taxon>Rhododendron</taxon>
    </lineage>
</organism>
<keyword evidence="4" id="KW-1185">Reference proteome</keyword>
<evidence type="ECO:0000313" key="3">
    <source>
        <dbReference type="EMBL" id="KAE9456032.1"/>
    </source>
</evidence>
<dbReference type="Pfam" id="PF12796">
    <property type="entry name" value="Ank_2"/>
    <property type="match status" value="1"/>
</dbReference>